<accession>A0A0M2RCA6</accession>
<evidence type="ECO:0000256" key="1">
    <source>
        <dbReference type="ARBA" id="ARBA00023002"/>
    </source>
</evidence>
<organism evidence="4 5">
    <name type="scientific">Kiloniella litopenaei</name>
    <dbReference type="NCBI Taxonomy" id="1549748"/>
    <lineage>
        <taxon>Bacteria</taxon>
        <taxon>Pseudomonadati</taxon>
        <taxon>Pseudomonadota</taxon>
        <taxon>Alphaproteobacteria</taxon>
        <taxon>Rhodospirillales</taxon>
        <taxon>Kiloniellaceae</taxon>
        <taxon>Kiloniella</taxon>
    </lineage>
</organism>
<evidence type="ECO:0000256" key="2">
    <source>
        <dbReference type="ARBA" id="ARBA00023033"/>
    </source>
</evidence>
<dbReference type="OrthoDB" id="4230779at2"/>
<dbReference type="PRINTS" id="PR00420">
    <property type="entry name" value="RNGMNOXGNASE"/>
</dbReference>
<dbReference type="Gene3D" id="3.50.50.60">
    <property type="entry name" value="FAD/NAD(P)-binding domain"/>
    <property type="match status" value="1"/>
</dbReference>
<dbReference type="SUPFAM" id="SSF51905">
    <property type="entry name" value="FAD/NAD(P)-binding domain"/>
    <property type="match status" value="1"/>
</dbReference>
<protein>
    <recommendedName>
        <fullName evidence="3">FAD-binding domain-containing protein</fullName>
    </recommendedName>
</protein>
<reference evidence="4 5" key="1">
    <citation type="submission" date="2015-03" db="EMBL/GenBank/DDBJ databases">
        <title>Genome sequence of Kiloniella sp. P1-1, isolated from the gut microflora of Pacific white shrimp, Penaeus vannamei.</title>
        <authorList>
            <person name="Shao Z."/>
            <person name="Wang L."/>
            <person name="Li X."/>
        </authorList>
    </citation>
    <scope>NUCLEOTIDE SEQUENCE [LARGE SCALE GENOMIC DNA]</scope>
    <source>
        <strain evidence="4 5">P1-1</strain>
    </source>
</reference>
<dbReference type="Pfam" id="PF01494">
    <property type="entry name" value="FAD_binding_3"/>
    <property type="match status" value="2"/>
</dbReference>
<proteinExistence type="predicted"/>
<dbReference type="GO" id="GO:0071949">
    <property type="term" value="F:FAD binding"/>
    <property type="evidence" value="ECO:0007669"/>
    <property type="project" value="InterPro"/>
</dbReference>
<dbReference type="InterPro" id="IPR002938">
    <property type="entry name" value="FAD-bd"/>
</dbReference>
<keyword evidence="2" id="KW-0503">Monooxygenase</keyword>
<comment type="caution">
    <text evidence="4">The sequence shown here is derived from an EMBL/GenBank/DDBJ whole genome shotgun (WGS) entry which is preliminary data.</text>
</comment>
<dbReference type="AlphaFoldDB" id="A0A0M2RCA6"/>
<dbReference type="InterPro" id="IPR036188">
    <property type="entry name" value="FAD/NAD-bd_sf"/>
</dbReference>
<dbReference type="GO" id="GO:0004497">
    <property type="term" value="F:monooxygenase activity"/>
    <property type="evidence" value="ECO:0007669"/>
    <property type="project" value="UniProtKB-KW"/>
</dbReference>
<dbReference type="PANTHER" id="PTHR13789">
    <property type="entry name" value="MONOOXYGENASE"/>
    <property type="match status" value="1"/>
</dbReference>
<dbReference type="InterPro" id="IPR050493">
    <property type="entry name" value="FAD-dep_Monooxygenase_BioMet"/>
</dbReference>
<gene>
    <name evidence="4" type="ORF">WH95_09190</name>
</gene>
<evidence type="ECO:0000259" key="3">
    <source>
        <dbReference type="Pfam" id="PF01494"/>
    </source>
</evidence>
<keyword evidence="1" id="KW-0560">Oxidoreductase</keyword>
<dbReference type="Proteomes" id="UP000034491">
    <property type="component" value="Unassembled WGS sequence"/>
</dbReference>
<feature type="domain" description="FAD-binding" evidence="3">
    <location>
        <begin position="264"/>
        <end position="333"/>
    </location>
</feature>
<dbReference type="RefSeq" id="WP_046505897.1">
    <property type="nucleotide sequence ID" value="NZ_LANI01000005.1"/>
</dbReference>
<dbReference type="PANTHER" id="PTHR13789:SF309">
    <property type="entry name" value="PUTATIVE (AFU_ORTHOLOGUE AFUA_6G14510)-RELATED"/>
    <property type="match status" value="1"/>
</dbReference>
<keyword evidence="5" id="KW-1185">Reference proteome</keyword>
<sequence length="377" mass="41155">MRILIAGGGIAGLSMAIALKQKGFGGVDVVEKADGWRSEGAGLHLPGNAVLPMEKLGILDDVQKRAFDFQTIRYCDQKDNRIFDLDLSGDSWPKFQALSRKDFHEILIAKLGDTPVHFGKEIKSLTQQDESECGPVTVNFEDGSDGEYDLVIAADGIHSSLRTLLFGTALKPVSTGISCWRWTTEISGRDKPHFMLGRGKILLVMPISADKAYVFASLTDNGNPFAEDPASLIKREFADFGGPVPKILTRLEEDGPILAGDLLQMIVSDWSKGACVLTGDAAHGTLPTMAQGATMAMEDALVLAEELERQATVAKAIEAYKARRISRAHWVQQQSLKRMGLARIKSQPLLALRHLLMKAFGPKILASGWRPLIDQSF</sequence>
<name>A0A0M2RCA6_9PROT</name>
<dbReference type="EMBL" id="LANI01000005">
    <property type="protein sequence ID" value="KKJ77213.1"/>
    <property type="molecule type" value="Genomic_DNA"/>
</dbReference>
<evidence type="ECO:0000313" key="4">
    <source>
        <dbReference type="EMBL" id="KKJ77213.1"/>
    </source>
</evidence>
<evidence type="ECO:0000313" key="5">
    <source>
        <dbReference type="Proteomes" id="UP000034491"/>
    </source>
</evidence>
<dbReference type="STRING" id="1549748.WH95_09190"/>
<feature type="domain" description="FAD-binding" evidence="3">
    <location>
        <begin position="3"/>
        <end position="164"/>
    </location>
</feature>